<keyword evidence="2" id="KW-0547">Nucleotide-binding</keyword>
<reference evidence="8 9" key="1">
    <citation type="submission" date="2019-02" db="EMBL/GenBank/DDBJ databases">
        <title>Deep-cultivation of Planctomycetes and their phenomic and genomic characterization uncovers novel biology.</title>
        <authorList>
            <person name="Wiegand S."/>
            <person name="Jogler M."/>
            <person name="Boedeker C."/>
            <person name="Pinto D."/>
            <person name="Vollmers J."/>
            <person name="Rivas-Marin E."/>
            <person name="Kohn T."/>
            <person name="Peeters S.H."/>
            <person name="Heuer A."/>
            <person name="Rast P."/>
            <person name="Oberbeckmann S."/>
            <person name="Bunk B."/>
            <person name="Jeske O."/>
            <person name="Meyerdierks A."/>
            <person name="Storesund J.E."/>
            <person name="Kallscheuer N."/>
            <person name="Luecker S."/>
            <person name="Lage O.M."/>
            <person name="Pohl T."/>
            <person name="Merkel B.J."/>
            <person name="Hornburger P."/>
            <person name="Mueller R.-W."/>
            <person name="Bruemmer F."/>
            <person name="Labrenz M."/>
            <person name="Spormann A.M."/>
            <person name="Op den Camp H."/>
            <person name="Overmann J."/>
            <person name="Amann R."/>
            <person name="Jetten M.S.M."/>
            <person name="Mascher T."/>
            <person name="Medema M.H."/>
            <person name="Devos D.P."/>
            <person name="Kaster A.-K."/>
            <person name="Ovreas L."/>
            <person name="Rohde M."/>
            <person name="Galperin M.Y."/>
            <person name="Jogler C."/>
        </authorList>
    </citation>
    <scope>NUCLEOTIDE SEQUENCE [LARGE SCALE GENOMIC DNA]</scope>
    <source>
        <strain evidence="8 9">Pla175</strain>
    </source>
</reference>
<keyword evidence="9" id="KW-1185">Reference proteome</keyword>
<dbReference type="AlphaFoldDB" id="A0A518DFX8"/>
<evidence type="ECO:0000256" key="2">
    <source>
        <dbReference type="ARBA" id="ARBA00022741"/>
    </source>
</evidence>
<dbReference type="InterPro" id="IPR003142">
    <property type="entry name" value="BPL_C"/>
</dbReference>
<accession>A0A518DFX8</accession>
<dbReference type="EC" id="6.3.4.15" evidence="5"/>
<dbReference type="SUPFAM" id="SSF55681">
    <property type="entry name" value="Class II aaRS and biotin synthetases"/>
    <property type="match status" value="1"/>
</dbReference>
<keyword evidence="4" id="KW-0092">Biotin</keyword>
<organism evidence="8 9">
    <name type="scientific">Pirellulimonas nuda</name>
    <dbReference type="NCBI Taxonomy" id="2528009"/>
    <lineage>
        <taxon>Bacteria</taxon>
        <taxon>Pseudomonadati</taxon>
        <taxon>Planctomycetota</taxon>
        <taxon>Planctomycetia</taxon>
        <taxon>Pirellulales</taxon>
        <taxon>Lacipirellulaceae</taxon>
        <taxon>Pirellulimonas</taxon>
    </lineage>
</organism>
<proteinExistence type="predicted"/>
<dbReference type="OrthoDB" id="9807064at2"/>
<dbReference type="InterPro" id="IPR004408">
    <property type="entry name" value="Biotin_CoA_COase_ligase"/>
</dbReference>
<sequence length="261" mass="27726">MLTSDDLHRVSNETFVTAIERHAVIDSTNNRALALAKHASHAEPCLLVLADRQTAGRGRGANTWWSEAGALTFSLLLDCRPLGLPVERWPVASLLTGLAVCDAFDDVLGGADSRVKWPNDVYLAGRKACGILIESADYRKGLLAIGIGVNVNNSASGAPHPLCETAISLSDHTHRPLAEAEVLVRLLQRLEQRLAWAAAGGGDLQAQWRPRCLLTGRQIEALAGESTVAGRCLGIDPDGALLLEAPGGPVRLLSGVVTRVD</sequence>
<dbReference type="GO" id="GO:0004077">
    <property type="term" value="F:biotin--[biotin carboxyl-carrier protein] ligase activity"/>
    <property type="evidence" value="ECO:0007669"/>
    <property type="project" value="UniProtKB-EC"/>
</dbReference>
<name>A0A518DFX8_9BACT</name>
<dbReference type="EMBL" id="CP036291">
    <property type="protein sequence ID" value="QDU90376.1"/>
    <property type="molecule type" value="Genomic_DNA"/>
</dbReference>
<evidence type="ECO:0000259" key="7">
    <source>
        <dbReference type="PROSITE" id="PS51733"/>
    </source>
</evidence>
<dbReference type="PROSITE" id="PS51733">
    <property type="entry name" value="BPL_LPL_CATALYTIC"/>
    <property type="match status" value="1"/>
</dbReference>
<protein>
    <recommendedName>
        <fullName evidence="5">biotin--[biotin carboxyl-carrier protein] ligase</fullName>
        <ecNumber evidence="5">6.3.4.15</ecNumber>
    </recommendedName>
</protein>
<dbReference type="Pfam" id="PF02237">
    <property type="entry name" value="BPL_C"/>
    <property type="match status" value="1"/>
</dbReference>
<dbReference type="PANTHER" id="PTHR12835">
    <property type="entry name" value="BIOTIN PROTEIN LIGASE"/>
    <property type="match status" value="1"/>
</dbReference>
<evidence type="ECO:0000256" key="3">
    <source>
        <dbReference type="ARBA" id="ARBA00022840"/>
    </source>
</evidence>
<feature type="domain" description="BPL/LPL catalytic" evidence="7">
    <location>
        <begin position="18"/>
        <end position="198"/>
    </location>
</feature>
<dbReference type="GO" id="GO:0005737">
    <property type="term" value="C:cytoplasm"/>
    <property type="evidence" value="ECO:0007669"/>
    <property type="project" value="TreeGrafter"/>
</dbReference>
<evidence type="ECO:0000256" key="5">
    <source>
        <dbReference type="ARBA" id="ARBA00024227"/>
    </source>
</evidence>
<dbReference type="InterPro" id="IPR045864">
    <property type="entry name" value="aa-tRNA-synth_II/BPL/LPL"/>
</dbReference>
<evidence type="ECO:0000256" key="4">
    <source>
        <dbReference type="ARBA" id="ARBA00023267"/>
    </source>
</evidence>
<keyword evidence="3" id="KW-0067">ATP-binding</keyword>
<dbReference type="Gene3D" id="3.30.930.10">
    <property type="entry name" value="Bira Bifunctional Protein, Domain 2"/>
    <property type="match status" value="1"/>
</dbReference>
<dbReference type="Gene3D" id="2.30.30.100">
    <property type="match status" value="1"/>
</dbReference>
<dbReference type="RefSeq" id="WP_145288739.1">
    <property type="nucleotide sequence ID" value="NZ_CP036291.1"/>
</dbReference>
<evidence type="ECO:0000313" key="9">
    <source>
        <dbReference type="Proteomes" id="UP000317429"/>
    </source>
</evidence>
<dbReference type="InterPro" id="IPR008988">
    <property type="entry name" value="Transcriptional_repressor_C"/>
</dbReference>
<dbReference type="NCBIfam" id="TIGR00121">
    <property type="entry name" value="birA_ligase"/>
    <property type="match status" value="1"/>
</dbReference>
<dbReference type="Proteomes" id="UP000317429">
    <property type="component" value="Chromosome"/>
</dbReference>
<dbReference type="InterPro" id="IPR004143">
    <property type="entry name" value="BPL_LPL_catalytic"/>
</dbReference>
<comment type="catalytic activity">
    <reaction evidence="6">
        <text>biotin + L-lysyl-[protein] + ATP = N(6)-biotinyl-L-lysyl-[protein] + AMP + diphosphate + H(+)</text>
        <dbReference type="Rhea" id="RHEA:11756"/>
        <dbReference type="Rhea" id="RHEA-COMP:9752"/>
        <dbReference type="Rhea" id="RHEA-COMP:10505"/>
        <dbReference type="ChEBI" id="CHEBI:15378"/>
        <dbReference type="ChEBI" id="CHEBI:29969"/>
        <dbReference type="ChEBI" id="CHEBI:30616"/>
        <dbReference type="ChEBI" id="CHEBI:33019"/>
        <dbReference type="ChEBI" id="CHEBI:57586"/>
        <dbReference type="ChEBI" id="CHEBI:83144"/>
        <dbReference type="ChEBI" id="CHEBI:456215"/>
        <dbReference type="EC" id="6.3.4.15"/>
    </reaction>
</comment>
<dbReference type="Pfam" id="PF03099">
    <property type="entry name" value="BPL_LplA_LipB"/>
    <property type="match status" value="1"/>
</dbReference>
<dbReference type="KEGG" id="pnd:Pla175_37800"/>
<evidence type="ECO:0000256" key="1">
    <source>
        <dbReference type="ARBA" id="ARBA00022598"/>
    </source>
</evidence>
<dbReference type="SUPFAM" id="SSF50037">
    <property type="entry name" value="C-terminal domain of transcriptional repressors"/>
    <property type="match status" value="1"/>
</dbReference>
<evidence type="ECO:0000256" key="6">
    <source>
        <dbReference type="ARBA" id="ARBA00047846"/>
    </source>
</evidence>
<keyword evidence="1 8" id="KW-0436">Ligase</keyword>
<dbReference type="PANTHER" id="PTHR12835:SF5">
    <property type="entry name" value="BIOTIN--PROTEIN LIGASE"/>
    <property type="match status" value="1"/>
</dbReference>
<gene>
    <name evidence="8" type="primary">birA</name>
    <name evidence="8" type="ORF">Pla175_37800</name>
</gene>
<dbReference type="CDD" id="cd16442">
    <property type="entry name" value="BPL"/>
    <property type="match status" value="1"/>
</dbReference>
<dbReference type="GO" id="GO:0005524">
    <property type="term" value="F:ATP binding"/>
    <property type="evidence" value="ECO:0007669"/>
    <property type="project" value="UniProtKB-KW"/>
</dbReference>
<evidence type="ECO:0000313" key="8">
    <source>
        <dbReference type="EMBL" id="QDU90376.1"/>
    </source>
</evidence>